<reference evidence="8 9" key="1">
    <citation type="submission" date="2019-04" db="EMBL/GenBank/DDBJ databases">
        <authorList>
            <person name="Van Vliet M D."/>
        </authorList>
    </citation>
    <scope>NUCLEOTIDE SEQUENCE [LARGE SCALE GENOMIC DNA]</scope>
    <source>
        <strain evidence="8 9">F21</strain>
    </source>
</reference>
<dbReference type="PANTHER" id="PTHR11819">
    <property type="entry name" value="SOLUTE CARRIER FAMILY 5"/>
    <property type="match status" value="1"/>
</dbReference>
<feature type="transmembrane region" description="Helical" evidence="7">
    <location>
        <begin position="6"/>
        <end position="24"/>
    </location>
</feature>
<gene>
    <name evidence="8" type="primary">sglT_13</name>
    <name evidence="8" type="ORF">SCARR_04013</name>
</gene>
<evidence type="ECO:0000313" key="8">
    <source>
        <dbReference type="EMBL" id="VGO21933.1"/>
    </source>
</evidence>
<dbReference type="InterPro" id="IPR001734">
    <property type="entry name" value="Na/solute_symporter"/>
</dbReference>
<comment type="similarity">
    <text evidence="2 6">Belongs to the sodium:solute symporter (SSF) (TC 2.A.21) family.</text>
</comment>
<feature type="transmembrane region" description="Helical" evidence="7">
    <location>
        <begin position="333"/>
        <end position="355"/>
    </location>
</feature>
<evidence type="ECO:0000256" key="1">
    <source>
        <dbReference type="ARBA" id="ARBA00004141"/>
    </source>
</evidence>
<evidence type="ECO:0000256" key="3">
    <source>
        <dbReference type="ARBA" id="ARBA00022692"/>
    </source>
</evidence>
<keyword evidence="5 7" id="KW-0472">Membrane</keyword>
<organism evidence="8 9">
    <name type="scientific">Pontiella sulfatireligans</name>
    <dbReference type="NCBI Taxonomy" id="2750658"/>
    <lineage>
        <taxon>Bacteria</taxon>
        <taxon>Pseudomonadati</taxon>
        <taxon>Kiritimatiellota</taxon>
        <taxon>Kiritimatiellia</taxon>
        <taxon>Kiritimatiellales</taxon>
        <taxon>Pontiellaceae</taxon>
        <taxon>Pontiella</taxon>
    </lineage>
</organism>
<dbReference type="Proteomes" id="UP000346198">
    <property type="component" value="Unassembled WGS sequence"/>
</dbReference>
<keyword evidence="9" id="KW-1185">Reference proteome</keyword>
<dbReference type="Gene3D" id="1.20.1730.10">
    <property type="entry name" value="Sodium/glucose cotransporter"/>
    <property type="match status" value="1"/>
</dbReference>
<feature type="transmembrane region" description="Helical" evidence="7">
    <location>
        <begin position="401"/>
        <end position="424"/>
    </location>
</feature>
<feature type="transmembrane region" description="Helical" evidence="7">
    <location>
        <begin position="75"/>
        <end position="96"/>
    </location>
</feature>
<dbReference type="Pfam" id="PF00474">
    <property type="entry name" value="SSF"/>
    <property type="match status" value="1"/>
</dbReference>
<keyword evidence="4 7" id="KW-1133">Transmembrane helix</keyword>
<keyword evidence="3 7" id="KW-0812">Transmembrane</keyword>
<comment type="subcellular location">
    <subcellularLocation>
        <location evidence="1">Membrane</location>
        <topology evidence="1">Multi-pass membrane protein</topology>
    </subcellularLocation>
</comment>
<proteinExistence type="inferred from homology"/>
<name>A0A6C2UPS8_9BACT</name>
<accession>A0A6C2UPS8</accession>
<feature type="transmembrane region" description="Helical" evidence="7">
    <location>
        <begin position="296"/>
        <end position="312"/>
    </location>
</feature>
<evidence type="ECO:0000256" key="6">
    <source>
        <dbReference type="RuleBase" id="RU362091"/>
    </source>
</evidence>
<evidence type="ECO:0000256" key="5">
    <source>
        <dbReference type="ARBA" id="ARBA00023136"/>
    </source>
</evidence>
<dbReference type="InterPro" id="IPR038377">
    <property type="entry name" value="Na/Glc_symporter_sf"/>
</dbReference>
<evidence type="ECO:0000256" key="4">
    <source>
        <dbReference type="ARBA" id="ARBA00022989"/>
    </source>
</evidence>
<feature type="transmembrane region" description="Helical" evidence="7">
    <location>
        <begin position="548"/>
        <end position="570"/>
    </location>
</feature>
<evidence type="ECO:0000313" key="9">
    <source>
        <dbReference type="Proteomes" id="UP000346198"/>
    </source>
</evidence>
<dbReference type="GO" id="GO:0005412">
    <property type="term" value="F:D-glucose:sodium symporter activity"/>
    <property type="evidence" value="ECO:0007669"/>
    <property type="project" value="TreeGrafter"/>
</dbReference>
<dbReference type="GO" id="GO:0005886">
    <property type="term" value="C:plasma membrane"/>
    <property type="evidence" value="ECO:0007669"/>
    <property type="project" value="TreeGrafter"/>
</dbReference>
<protein>
    <submittedName>
        <fullName evidence="8">Sodium/glucose cotransporter</fullName>
    </submittedName>
</protein>
<feature type="transmembrane region" description="Helical" evidence="7">
    <location>
        <begin position="486"/>
        <end position="506"/>
    </location>
</feature>
<dbReference type="RefSeq" id="WP_136063361.1">
    <property type="nucleotide sequence ID" value="NZ_CAAHFH010000002.1"/>
</dbReference>
<dbReference type="AlphaFoldDB" id="A0A6C2UPS8"/>
<dbReference type="EMBL" id="CAAHFH010000002">
    <property type="protein sequence ID" value="VGO21933.1"/>
    <property type="molecule type" value="Genomic_DNA"/>
</dbReference>
<feature type="transmembrane region" description="Helical" evidence="7">
    <location>
        <begin position="169"/>
        <end position="190"/>
    </location>
</feature>
<feature type="transmembrane region" description="Helical" evidence="7">
    <location>
        <begin position="576"/>
        <end position="594"/>
    </location>
</feature>
<evidence type="ECO:0000256" key="2">
    <source>
        <dbReference type="ARBA" id="ARBA00006434"/>
    </source>
</evidence>
<feature type="transmembrane region" description="Helical" evidence="7">
    <location>
        <begin position="235"/>
        <end position="255"/>
    </location>
</feature>
<feature type="transmembrane region" description="Helical" evidence="7">
    <location>
        <begin position="130"/>
        <end position="148"/>
    </location>
</feature>
<dbReference type="PROSITE" id="PS50283">
    <property type="entry name" value="NA_SOLUT_SYMP_3"/>
    <property type="match status" value="1"/>
</dbReference>
<feature type="transmembrane region" description="Helical" evidence="7">
    <location>
        <begin position="375"/>
        <end position="394"/>
    </location>
</feature>
<evidence type="ECO:0000256" key="7">
    <source>
        <dbReference type="SAM" id="Phobius"/>
    </source>
</evidence>
<feature type="transmembrane region" description="Helical" evidence="7">
    <location>
        <begin position="196"/>
        <end position="214"/>
    </location>
</feature>
<sequence>MNWLDIITIIISFSAIMGVGLMFAKRVSNSTDEYMTGGRNLPWWLAGTSLSAGSFNSDTPLHNSRRAREQGLAGLWLYFGQLITQSLAALVFVKFARRSGISTWVEIYDMRHGGRAGKYNRIFNVFFQGFYGRGMTLVLGLVAMIKVSEAVFDYPETFRLIGMTFNSNMLIMVFAVVFAMVYASASGLWGVVATDFLEFLIALVCSFILTVLVLKECGWGDGLSAELAKRTTTAGQSFFSLIPKVGLPLFLWIFITPWAGGSQICTNMRYLGAKDEKEAILSGVWQTFNNFILRSWPWWIAGLASVVLLSGIEDSEMAYPQLIRTYMPAGLRGLMVAGFMSAFLSTIDTCFHETSSTFLNDLYRPYIKPDESEKHYLWAARICILVVAVLGVLMATMFDDLLGLFMFGMKVGGMHGIISVYRWFWHRLNGWADFVGNVLSVPLGVMLHFDANIAQSMGFERGPTDVIIDFVGTRILGTDASDGRWAIQYLIGISLMTLIVTVLSYVTPKDDPEVVDDFYRRIRPYGLWKPVSERTGLKKVDSFIKDILMTWLSIAYTFIGIAAGGLLFFAKWGWGILAGLVSATLCVLFVKLIHRMYHDNDDIKAFEAMEQAERHNAKT</sequence>